<feature type="transmembrane region" description="Helical" evidence="1">
    <location>
        <begin position="73"/>
        <end position="94"/>
    </location>
</feature>
<feature type="transmembrane region" description="Helical" evidence="1">
    <location>
        <begin position="20"/>
        <end position="37"/>
    </location>
</feature>
<evidence type="ECO:0000313" key="3">
    <source>
        <dbReference type="Proteomes" id="UP000196531"/>
    </source>
</evidence>
<comment type="caution">
    <text evidence="2">The sequence shown here is derived from an EMBL/GenBank/DDBJ whole genome shotgun (WGS) entry which is preliminary data.</text>
</comment>
<evidence type="ECO:0000313" key="2">
    <source>
        <dbReference type="EMBL" id="OUR95285.1"/>
    </source>
</evidence>
<sequence>MSSNQIKELELKYKLISKFMGVFIVVNLSLFVTTGLISDYGYYFPLIALGIFLLCLLYLTFPTTTLYSNKSYIALFIALWIGIYFTGASIVYMVQHDHFRKLME</sequence>
<dbReference type="AlphaFoldDB" id="A0A1Y5F4F8"/>
<dbReference type="SUPFAM" id="SSF103473">
    <property type="entry name" value="MFS general substrate transporter"/>
    <property type="match status" value="1"/>
</dbReference>
<keyword evidence="1" id="KW-0472">Membrane</keyword>
<keyword evidence="1" id="KW-0812">Transmembrane</keyword>
<evidence type="ECO:0000256" key="1">
    <source>
        <dbReference type="SAM" id="Phobius"/>
    </source>
</evidence>
<proteinExistence type="predicted"/>
<organism evidence="2 3">
    <name type="scientific">Halobacteriovorax marinus</name>
    <dbReference type="NCBI Taxonomy" id="97084"/>
    <lineage>
        <taxon>Bacteria</taxon>
        <taxon>Pseudomonadati</taxon>
        <taxon>Bdellovibrionota</taxon>
        <taxon>Bacteriovoracia</taxon>
        <taxon>Bacteriovoracales</taxon>
        <taxon>Halobacteriovoraceae</taxon>
        <taxon>Halobacteriovorax</taxon>
    </lineage>
</organism>
<gene>
    <name evidence="2" type="ORF">A9Q84_15710</name>
</gene>
<feature type="transmembrane region" description="Helical" evidence="1">
    <location>
        <begin position="43"/>
        <end position="61"/>
    </location>
</feature>
<keyword evidence="1" id="KW-1133">Transmembrane helix</keyword>
<reference evidence="3" key="1">
    <citation type="journal article" date="2017" name="Proc. Natl. Acad. Sci. U.S.A.">
        <title>Simulation of Deepwater Horizon oil plume reveals substrate specialization within a complex community of hydrocarbon-degraders.</title>
        <authorList>
            <person name="Hu P."/>
            <person name="Dubinsky E.A."/>
            <person name="Probst A.J."/>
            <person name="Wang J."/>
            <person name="Sieber C.M.K."/>
            <person name="Tom L.M."/>
            <person name="Gardinali P."/>
            <person name="Banfield J.F."/>
            <person name="Atlas R.M."/>
            <person name="Andersen G.L."/>
        </authorList>
    </citation>
    <scope>NUCLEOTIDE SEQUENCE [LARGE SCALE GENOMIC DNA]</scope>
</reference>
<name>A0A1Y5F4F8_9BACT</name>
<dbReference type="EMBL" id="MAAO01000008">
    <property type="protein sequence ID" value="OUR95285.1"/>
    <property type="molecule type" value="Genomic_DNA"/>
</dbReference>
<dbReference type="Proteomes" id="UP000196531">
    <property type="component" value="Unassembled WGS sequence"/>
</dbReference>
<protein>
    <recommendedName>
        <fullName evidence="4">Transmembrane protein</fullName>
    </recommendedName>
</protein>
<dbReference type="InterPro" id="IPR036259">
    <property type="entry name" value="MFS_trans_sf"/>
</dbReference>
<evidence type="ECO:0008006" key="4">
    <source>
        <dbReference type="Google" id="ProtNLM"/>
    </source>
</evidence>
<accession>A0A1Y5F4F8</accession>